<name>A0A347VS31_9HELI</name>
<accession>A0A347VS31</accession>
<reference evidence="2" key="3">
    <citation type="submission" date="2018-04" db="EMBL/GenBank/DDBJ databases">
        <authorList>
            <person name="Sheh A."/>
            <person name="Shen Z."/>
            <person name="Mannion A.J."/>
            <person name="Fox J.G."/>
        </authorList>
    </citation>
    <scope>NUCLEOTIDE SEQUENCE</scope>
    <source>
        <strain evidence="2">MIT 97-6194</strain>
    </source>
</reference>
<dbReference type="RefSeq" id="WP_034572994.1">
    <property type="nucleotide sequence ID" value="NZ_JRMP02000010.1"/>
</dbReference>
<dbReference type="EMBL" id="QBIU01000001">
    <property type="protein sequence ID" value="MWV69005.1"/>
    <property type="molecule type" value="Genomic_DNA"/>
</dbReference>
<sequence length="84" mass="9812">MDNFLIIVALAGIGAAVYFMTKKAKKQENTYTTTDKDRYDMYKQDIERAIRDKDYKMLENMLNTKVSDFPDLHQMIKAALKNRA</sequence>
<evidence type="ECO:0000313" key="1">
    <source>
        <dbReference type="EMBL" id="MWV69005.1"/>
    </source>
</evidence>
<dbReference type="Proteomes" id="UP000477070">
    <property type="component" value="Unassembled WGS sequence"/>
</dbReference>
<dbReference type="EMBL" id="JRMP02000010">
    <property type="protein sequence ID" value="TLD94090.1"/>
    <property type="molecule type" value="Genomic_DNA"/>
</dbReference>
<proteinExistence type="predicted"/>
<reference evidence="2 3" key="2">
    <citation type="journal article" date="2016" name="Infect. Immun.">
        <title>Helicobacter saguini, a Novel Helicobacter Isolated from Cotton-Top Tamarins with Ulcerative Colitis, Has Proinflammatory Properties and Induces Typhlocolitis and Dysplasia in Gnotobiotic IL-10-/- Mice.</title>
        <authorList>
            <person name="Shen Z."/>
            <person name="Mannion A."/>
            <person name="Whary M.T."/>
            <person name="Muthupalani S."/>
            <person name="Sheh A."/>
            <person name="Feng Y."/>
            <person name="Gong G."/>
            <person name="Vandamme P."/>
            <person name="Holcombe H.R."/>
            <person name="Paster B.J."/>
            <person name="Fox J.G."/>
        </authorList>
    </citation>
    <scope>NUCLEOTIDE SEQUENCE [LARGE SCALE GENOMIC DNA]</scope>
    <source>
        <strain evidence="2 3">MIT 97-6194</strain>
    </source>
</reference>
<evidence type="ECO:0000313" key="3">
    <source>
        <dbReference type="Proteomes" id="UP000029714"/>
    </source>
</evidence>
<reference evidence="1 4" key="4">
    <citation type="submission" date="2019-12" db="EMBL/GenBank/DDBJ databases">
        <title>Multi-Generational Helicobacter saguini Isolates.</title>
        <authorList>
            <person name="Mannion A."/>
            <person name="Shen Z."/>
            <person name="Fox J.G."/>
        </authorList>
    </citation>
    <scope>NUCLEOTIDE SEQUENCE [LARGE SCALE GENOMIC DNA]</scope>
    <source>
        <strain evidence="1">16-048</strain>
        <strain evidence="4">16-048 (F4)</strain>
    </source>
</reference>
<dbReference type="Proteomes" id="UP000029714">
    <property type="component" value="Unassembled WGS sequence"/>
</dbReference>
<reference evidence="2 3" key="1">
    <citation type="journal article" date="2014" name="Genome Announc.">
        <title>Draft genome sequences of eight enterohepatic helicobacter species isolated from both laboratory and wild rodents.</title>
        <authorList>
            <person name="Sheh A."/>
            <person name="Shen Z."/>
            <person name="Fox J.G."/>
        </authorList>
    </citation>
    <scope>NUCLEOTIDE SEQUENCE [LARGE SCALE GENOMIC DNA]</scope>
    <source>
        <strain evidence="2 3">MIT 97-6194</strain>
    </source>
</reference>
<organism evidence="2 3">
    <name type="scientific">Helicobacter saguini</name>
    <dbReference type="NCBI Taxonomy" id="1548018"/>
    <lineage>
        <taxon>Bacteria</taxon>
        <taxon>Pseudomonadati</taxon>
        <taxon>Campylobacterota</taxon>
        <taxon>Epsilonproteobacteria</taxon>
        <taxon>Campylobacterales</taxon>
        <taxon>Helicobacteraceae</taxon>
        <taxon>Helicobacter</taxon>
    </lineage>
</organism>
<keyword evidence="3" id="KW-1185">Reference proteome</keyword>
<evidence type="ECO:0000313" key="4">
    <source>
        <dbReference type="Proteomes" id="UP000477070"/>
    </source>
</evidence>
<dbReference type="AlphaFoldDB" id="A0A347VS31"/>
<protein>
    <submittedName>
        <fullName evidence="2">Uncharacterized protein</fullName>
    </submittedName>
</protein>
<gene>
    <name evidence="1" type="ORF">DCO61_02935</name>
    <name evidence="2" type="ORF">LS64_007180</name>
</gene>
<comment type="caution">
    <text evidence="2">The sequence shown here is derived from an EMBL/GenBank/DDBJ whole genome shotgun (WGS) entry which is preliminary data.</text>
</comment>
<evidence type="ECO:0000313" key="2">
    <source>
        <dbReference type="EMBL" id="TLD94090.1"/>
    </source>
</evidence>